<accession>A0A8T3BMQ0</accession>
<dbReference type="InterPro" id="IPR012677">
    <property type="entry name" value="Nucleotide-bd_a/b_plait_sf"/>
</dbReference>
<dbReference type="GO" id="GO:1901259">
    <property type="term" value="P:chloroplast rRNA processing"/>
    <property type="evidence" value="ECO:0007669"/>
    <property type="project" value="TreeGrafter"/>
</dbReference>
<dbReference type="GO" id="GO:0009535">
    <property type="term" value="C:chloroplast thylakoid membrane"/>
    <property type="evidence" value="ECO:0007669"/>
    <property type="project" value="TreeGrafter"/>
</dbReference>
<dbReference type="PANTHER" id="PTHR48025:SF7">
    <property type="entry name" value="RNA-BINDING (RRM_RBD_RNP MOTIFS) FAMILY PROTEIN"/>
    <property type="match status" value="1"/>
</dbReference>
<dbReference type="Pfam" id="PF00076">
    <property type="entry name" value="RRM_1"/>
    <property type="match status" value="2"/>
</dbReference>
<dbReference type="InterPro" id="IPR050502">
    <property type="entry name" value="Euk_RNA-bind_prot"/>
</dbReference>
<feature type="domain" description="RRM" evidence="3">
    <location>
        <begin position="98"/>
        <end position="176"/>
    </location>
</feature>
<feature type="domain" description="RRM" evidence="3">
    <location>
        <begin position="201"/>
        <end position="278"/>
    </location>
</feature>
<dbReference type="InterPro" id="IPR000504">
    <property type="entry name" value="RRM_dom"/>
</dbReference>
<dbReference type="PROSITE" id="PS50102">
    <property type="entry name" value="RRM"/>
    <property type="match status" value="2"/>
</dbReference>
<dbReference type="EMBL" id="JAGYWB010000007">
    <property type="protein sequence ID" value="KAI0516327.1"/>
    <property type="molecule type" value="Genomic_DNA"/>
</dbReference>
<comment type="caution">
    <text evidence="4">The sequence shown here is derived from an EMBL/GenBank/DDBJ whole genome shotgun (WGS) entry which is preliminary data.</text>
</comment>
<dbReference type="GO" id="GO:0003729">
    <property type="term" value="F:mRNA binding"/>
    <property type="evidence" value="ECO:0007669"/>
    <property type="project" value="TreeGrafter"/>
</dbReference>
<dbReference type="AlphaFoldDB" id="A0A8T3BMQ0"/>
<evidence type="ECO:0000256" key="2">
    <source>
        <dbReference type="PROSITE-ProRule" id="PRU00176"/>
    </source>
</evidence>
<dbReference type="SMART" id="SM00360">
    <property type="entry name" value="RRM"/>
    <property type="match status" value="2"/>
</dbReference>
<gene>
    <name evidence="4" type="ORF">KFK09_008999</name>
</gene>
<organism evidence="4 5">
    <name type="scientific">Dendrobium nobile</name>
    <name type="common">Orchid</name>
    <dbReference type="NCBI Taxonomy" id="94219"/>
    <lineage>
        <taxon>Eukaryota</taxon>
        <taxon>Viridiplantae</taxon>
        <taxon>Streptophyta</taxon>
        <taxon>Embryophyta</taxon>
        <taxon>Tracheophyta</taxon>
        <taxon>Spermatophyta</taxon>
        <taxon>Magnoliopsida</taxon>
        <taxon>Liliopsida</taxon>
        <taxon>Asparagales</taxon>
        <taxon>Orchidaceae</taxon>
        <taxon>Epidendroideae</taxon>
        <taxon>Malaxideae</taxon>
        <taxon>Dendrobiinae</taxon>
        <taxon>Dendrobium</taxon>
    </lineage>
</organism>
<dbReference type="PANTHER" id="PTHR48025">
    <property type="entry name" value="OS02G0815200 PROTEIN"/>
    <property type="match status" value="1"/>
</dbReference>
<dbReference type="Gene3D" id="3.30.70.330">
    <property type="match status" value="2"/>
</dbReference>
<dbReference type="OrthoDB" id="439808at2759"/>
<evidence type="ECO:0000313" key="4">
    <source>
        <dbReference type="EMBL" id="KAI0516327.1"/>
    </source>
</evidence>
<keyword evidence="1 2" id="KW-0694">RNA-binding</keyword>
<reference evidence="4" key="1">
    <citation type="journal article" date="2022" name="Front. Genet.">
        <title>Chromosome-Scale Assembly of the Dendrobium nobile Genome Provides Insights Into the Molecular Mechanism of the Biosynthesis of the Medicinal Active Ingredient of Dendrobium.</title>
        <authorList>
            <person name="Xu Q."/>
            <person name="Niu S.-C."/>
            <person name="Li K.-L."/>
            <person name="Zheng P.-J."/>
            <person name="Zhang X.-J."/>
            <person name="Jia Y."/>
            <person name="Liu Y."/>
            <person name="Niu Y.-X."/>
            <person name="Yu L.-H."/>
            <person name="Chen D.-F."/>
            <person name="Zhang G.-Q."/>
        </authorList>
    </citation>
    <scope>NUCLEOTIDE SEQUENCE</scope>
    <source>
        <tissue evidence="4">Leaf</tissue>
    </source>
</reference>
<dbReference type="Proteomes" id="UP000829196">
    <property type="component" value="Unassembled WGS sequence"/>
</dbReference>
<dbReference type="SUPFAM" id="SSF54928">
    <property type="entry name" value="RNA-binding domain, RBD"/>
    <property type="match status" value="2"/>
</dbReference>
<dbReference type="SMR" id="A0A8T3BMQ0"/>
<dbReference type="InterPro" id="IPR035979">
    <property type="entry name" value="RBD_domain_sf"/>
</dbReference>
<evidence type="ECO:0000256" key="1">
    <source>
        <dbReference type="ARBA" id="ARBA00022884"/>
    </source>
</evidence>
<sequence length="284" mass="31416">MAAVAATLSLNLSLIQRFSSLRLIYRSPSSSGFFIGRSNSPLSSLLLPYRPRRNPRVLAVIEKERKTNLEDADSEEDEKAIGGSVGAVDGTKRRARPCELYVCNLPRSYDISHLLELFKHYGTVLSVEVSRDPHTGISRGCGFVTMASISEAKFAVNALDGSDVAGREMRVKFSVDMVSGRKNAGAPNSAPKKNIVFESPYKIYVGNLSWSIRVQELMEYFSQFGTVISTRVLHDRKRGKSRAYAFISFSSPDEVMVATQANGSEFCGRIMSVREVIDQDPLTQ</sequence>
<protein>
    <recommendedName>
        <fullName evidence="3">RRM domain-containing protein</fullName>
    </recommendedName>
</protein>
<evidence type="ECO:0000313" key="5">
    <source>
        <dbReference type="Proteomes" id="UP000829196"/>
    </source>
</evidence>
<evidence type="ECO:0000259" key="3">
    <source>
        <dbReference type="PROSITE" id="PS50102"/>
    </source>
</evidence>
<name>A0A8T3BMQ0_DENNO</name>
<proteinExistence type="predicted"/>
<keyword evidence="5" id="KW-1185">Reference proteome</keyword>